<gene>
    <name evidence="2" type="ORF">SAMN04488123_101271</name>
</gene>
<reference evidence="2 3" key="1">
    <citation type="submission" date="2016-10" db="EMBL/GenBank/DDBJ databases">
        <authorList>
            <person name="de Groot N.N."/>
        </authorList>
    </citation>
    <scope>NUCLEOTIDE SEQUENCE [LARGE SCALE GENOMIC DNA]</scope>
    <source>
        <strain evidence="2 3">DSM 21771</strain>
    </source>
</reference>
<dbReference type="InterPro" id="IPR014211">
    <property type="entry name" value="Spore_III_AD"/>
</dbReference>
<accession>A0A1G8JL51</accession>
<keyword evidence="1" id="KW-0812">Transmembrane</keyword>
<dbReference type="NCBIfam" id="TIGR02849">
    <property type="entry name" value="spore_III_AD"/>
    <property type="match status" value="1"/>
</dbReference>
<protein>
    <submittedName>
        <fullName evidence="2">Stage III sporulation protein AD</fullName>
    </submittedName>
</protein>
<feature type="transmembrane region" description="Helical" evidence="1">
    <location>
        <begin position="29"/>
        <end position="56"/>
    </location>
</feature>
<sequence>MSLDMIQIVGFGLVAAFLSMIVKEQKPAYAFLLTLFVGAMIFLFLLDHIVIAFQLIETLANQANINMIYLETMLKIIGIAYIAEFGAQIARDADEGAIAQKIELAGKVLIVVMALPIFNVLIETVISLIPG</sequence>
<keyword evidence="3" id="KW-1185">Reference proteome</keyword>
<feature type="transmembrane region" description="Helical" evidence="1">
    <location>
        <begin position="6"/>
        <end position="22"/>
    </location>
</feature>
<evidence type="ECO:0000313" key="2">
    <source>
        <dbReference type="EMBL" id="SDI31773.1"/>
    </source>
</evidence>
<keyword evidence="1" id="KW-1133">Transmembrane helix</keyword>
<feature type="transmembrane region" description="Helical" evidence="1">
    <location>
        <begin position="108"/>
        <end position="129"/>
    </location>
</feature>
<keyword evidence="1" id="KW-0472">Membrane</keyword>
<name>A0A1G8JL51_9BACI</name>
<dbReference type="AlphaFoldDB" id="A0A1G8JL51"/>
<organism evidence="2 3">
    <name type="scientific">Natribacillus halophilus</name>
    <dbReference type="NCBI Taxonomy" id="549003"/>
    <lineage>
        <taxon>Bacteria</taxon>
        <taxon>Bacillati</taxon>
        <taxon>Bacillota</taxon>
        <taxon>Bacilli</taxon>
        <taxon>Bacillales</taxon>
        <taxon>Bacillaceae</taxon>
        <taxon>Natribacillus</taxon>
    </lineage>
</organism>
<evidence type="ECO:0000313" key="3">
    <source>
        <dbReference type="Proteomes" id="UP000198853"/>
    </source>
</evidence>
<proteinExistence type="predicted"/>
<dbReference type="Proteomes" id="UP000198853">
    <property type="component" value="Unassembled WGS sequence"/>
</dbReference>
<dbReference type="InterPro" id="IPR025664">
    <property type="entry name" value="Spore_III_AC/AD"/>
</dbReference>
<dbReference type="OrthoDB" id="1682150at2"/>
<feature type="transmembrane region" description="Helical" evidence="1">
    <location>
        <begin position="68"/>
        <end position="87"/>
    </location>
</feature>
<evidence type="ECO:0000256" key="1">
    <source>
        <dbReference type="SAM" id="Phobius"/>
    </source>
</evidence>
<dbReference type="Pfam" id="PF06686">
    <property type="entry name" value="SpoIIIAC"/>
    <property type="match status" value="2"/>
</dbReference>
<dbReference type="RefSeq" id="WP_090395743.1">
    <property type="nucleotide sequence ID" value="NZ_FNEN01000001.1"/>
</dbReference>
<dbReference type="EMBL" id="FNEN01000001">
    <property type="protein sequence ID" value="SDI31773.1"/>
    <property type="molecule type" value="Genomic_DNA"/>
</dbReference>